<proteinExistence type="predicted"/>
<keyword evidence="5 6" id="KW-0472">Membrane</keyword>
<accession>A0A0A3I269</accession>
<dbReference type="STRING" id="1384049.CD29_14230"/>
<dbReference type="PANTHER" id="PTHR43652">
    <property type="entry name" value="BASIC AMINO ACID ANTIPORTER YFCC-RELATED"/>
    <property type="match status" value="1"/>
</dbReference>
<keyword evidence="3 6" id="KW-0812">Transmembrane</keyword>
<evidence type="ECO:0000256" key="6">
    <source>
        <dbReference type="SAM" id="Phobius"/>
    </source>
</evidence>
<feature type="transmembrane region" description="Helical" evidence="6">
    <location>
        <begin position="457"/>
        <end position="477"/>
    </location>
</feature>
<keyword evidence="4 6" id="KW-1133">Transmembrane helix</keyword>
<dbReference type="Proteomes" id="UP000030416">
    <property type="component" value="Unassembled WGS sequence"/>
</dbReference>
<reference evidence="7 8" key="1">
    <citation type="submission" date="2014-02" db="EMBL/GenBank/DDBJ databases">
        <title>Draft genome sequence of Lysinibacillus manganicus DSM 26584T.</title>
        <authorList>
            <person name="Zhang F."/>
            <person name="Wang G."/>
            <person name="Zhang L."/>
        </authorList>
    </citation>
    <scope>NUCLEOTIDE SEQUENCE [LARGE SCALE GENOMIC DNA]</scope>
    <source>
        <strain evidence="7 8">DSM 26584</strain>
    </source>
</reference>
<dbReference type="AlphaFoldDB" id="A0A0A3I269"/>
<evidence type="ECO:0000256" key="2">
    <source>
        <dbReference type="ARBA" id="ARBA00022475"/>
    </source>
</evidence>
<dbReference type="GO" id="GO:0005886">
    <property type="term" value="C:plasma membrane"/>
    <property type="evidence" value="ECO:0007669"/>
    <property type="project" value="UniProtKB-SubCell"/>
</dbReference>
<dbReference type="InterPro" id="IPR018385">
    <property type="entry name" value="C4_dicarb_anaerob_car-like"/>
</dbReference>
<evidence type="ECO:0000313" key="8">
    <source>
        <dbReference type="Proteomes" id="UP000030416"/>
    </source>
</evidence>
<evidence type="ECO:0000313" key="7">
    <source>
        <dbReference type="EMBL" id="KGR77610.1"/>
    </source>
</evidence>
<dbReference type="PANTHER" id="PTHR43652:SF2">
    <property type="entry name" value="BASIC AMINO ACID ANTIPORTER YFCC-RELATED"/>
    <property type="match status" value="1"/>
</dbReference>
<organism evidence="7 8">
    <name type="scientific">Ureibacillus manganicus DSM 26584</name>
    <dbReference type="NCBI Taxonomy" id="1384049"/>
    <lineage>
        <taxon>Bacteria</taxon>
        <taxon>Bacillati</taxon>
        <taxon>Bacillota</taxon>
        <taxon>Bacilli</taxon>
        <taxon>Bacillales</taxon>
        <taxon>Caryophanaceae</taxon>
        <taxon>Ureibacillus</taxon>
    </lineage>
</organism>
<feature type="transmembrane region" description="Helical" evidence="6">
    <location>
        <begin position="335"/>
        <end position="351"/>
    </location>
</feature>
<comment type="subcellular location">
    <subcellularLocation>
        <location evidence="1">Cell membrane</location>
        <topology evidence="1">Multi-pass membrane protein</topology>
    </subcellularLocation>
</comment>
<sequence>MVTKINSKIESKNEVKSPMKKFKFRLPNVIIMMLLMMLIACILTYIIPAGNFEYSEDGKLIPGTYHSVEGTPVNPIYALTLILEGGVKASNVIITILFMGGLLGGIFQLDSINKIISALIMRFENAGPNVLVLGMFLLMSFIGFFLGGDMMIVFVTLGVILTRKLKLDPITALAVTFLPLFLAFSVAPNGEAYIAQLFAGIPLYSGYIGRTIMFLIFMPITAAYVVLYARKVLKDPSKSAMGNTEWITMNGQEESEVKIDKAQKVTWQDVVVIGTVIISPIILAYGNLVLNWAALYNNGAVITVFMLAFIVAFVVKRKSLDEMVGAFTKGLNDMVVVAVVIGLARTVSIILEKGNILSTVINFMTSSLGDFSLGITSIFIFLVALIFNFLVPSGSGMSGVMMPILQPVADMLGMTDQVLVTSIQFGGGLGNLIIPTLGATMGAIAIARANFGSWIKFMIPLFIIWMVVGSIILYYIASIGWVGF</sequence>
<dbReference type="EMBL" id="JPVN01000017">
    <property type="protein sequence ID" value="KGR77610.1"/>
    <property type="molecule type" value="Genomic_DNA"/>
</dbReference>
<dbReference type="InterPro" id="IPR051679">
    <property type="entry name" value="DASS-Related_Transporters"/>
</dbReference>
<feature type="transmembrane region" description="Helical" evidence="6">
    <location>
        <begin position="89"/>
        <end position="107"/>
    </location>
</feature>
<feature type="transmembrane region" description="Helical" evidence="6">
    <location>
        <begin position="26"/>
        <end position="47"/>
    </location>
</feature>
<feature type="transmembrane region" description="Helical" evidence="6">
    <location>
        <begin position="371"/>
        <end position="391"/>
    </location>
</feature>
<dbReference type="Pfam" id="PF03606">
    <property type="entry name" value="DcuC"/>
    <property type="match status" value="1"/>
</dbReference>
<evidence type="ECO:0000256" key="1">
    <source>
        <dbReference type="ARBA" id="ARBA00004651"/>
    </source>
</evidence>
<comment type="caution">
    <text evidence="7">The sequence shown here is derived from an EMBL/GenBank/DDBJ whole genome shotgun (WGS) entry which is preliminary data.</text>
</comment>
<feature type="transmembrane region" description="Helical" evidence="6">
    <location>
        <begin position="207"/>
        <end position="229"/>
    </location>
</feature>
<protein>
    <submittedName>
        <fullName evidence="7">Transporter</fullName>
    </submittedName>
</protein>
<gene>
    <name evidence="7" type="ORF">CD29_14230</name>
</gene>
<dbReference type="eggNOG" id="COG1288">
    <property type="taxonomic scope" value="Bacteria"/>
</dbReference>
<dbReference type="RefSeq" id="WP_036187955.1">
    <property type="nucleotide sequence ID" value="NZ_AVDA01000017.1"/>
</dbReference>
<evidence type="ECO:0000256" key="5">
    <source>
        <dbReference type="ARBA" id="ARBA00023136"/>
    </source>
</evidence>
<feature type="transmembrane region" description="Helical" evidence="6">
    <location>
        <begin position="169"/>
        <end position="187"/>
    </location>
</feature>
<evidence type="ECO:0000256" key="4">
    <source>
        <dbReference type="ARBA" id="ARBA00022989"/>
    </source>
</evidence>
<keyword evidence="2" id="KW-1003">Cell membrane</keyword>
<feature type="transmembrane region" description="Helical" evidence="6">
    <location>
        <begin position="270"/>
        <end position="288"/>
    </location>
</feature>
<name>A0A0A3I269_9BACL</name>
<keyword evidence="8" id="KW-1185">Reference proteome</keyword>
<evidence type="ECO:0000256" key="3">
    <source>
        <dbReference type="ARBA" id="ARBA00022692"/>
    </source>
</evidence>
<feature type="transmembrane region" description="Helical" evidence="6">
    <location>
        <begin position="294"/>
        <end position="315"/>
    </location>
</feature>